<proteinExistence type="predicted"/>
<reference evidence="1" key="1">
    <citation type="submission" date="2021-06" db="EMBL/GenBank/DDBJ databases">
        <authorList>
            <person name="Rolland C."/>
        </authorList>
    </citation>
    <scope>NUCLEOTIDE SEQUENCE</scope>
    <source>
        <strain evidence="1">347.936635</strain>
    </source>
</reference>
<gene>
    <name evidence="1" type="ORF">KOM_12_76</name>
</gene>
<sequence>MIKKTSFAKLKDSPELVEPEPHETSILVSKCPYPFNRLNGRWNNEQELLNIIDEELNKDPLSMWKGIKIKIDGFPSHVYLAGKRLRKSKVDLMPIGTIIMAPIEDE</sequence>
<name>A0A8F8KNU8_9VIRU</name>
<evidence type="ECO:0000313" key="1">
    <source>
        <dbReference type="EMBL" id="QYA18346.1"/>
    </source>
</evidence>
<accession>A0A8F8KNU8</accession>
<protein>
    <submittedName>
        <fullName evidence="1">Uncharacterized protein</fullName>
    </submittedName>
</protein>
<organism evidence="1">
    <name type="scientific">Clandestinovirus</name>
    <dbReference type="NCBI Taxonomy" id="2831644"/>
    <lineage>
        <taxon>Viruses</taxon>
    </lineage>
</organism>
<dbReference type="EMBL" id="MZ420154">
    <property type="protein sequence ID" value="QYA18346.1"/>
    <property type="molecule type" value="Genomic_DNA"/>
</dbReference>